<feature type="coiled-coil region" evidence="1">
    <location>
        <begin position="47"/>
        <end position="74"/>
    </location>
</feature>
<gene>
    <name evidence="2" type="ORF">H5410_026947</name>
</gene>
<reference evidence="2 3" key="1">
    <citation type="submission" date="2020-09" db="EMBL/GenBank/DDBJ databases">
        <title>De no assembly of potato wild relative species, Solanum commersonii.</title>
        <authorList>
            <person name="Cho K."/>
        </authorList>
    </citation>
    <scope>NUCLEOTIDE SEQUENCE [LARGE SCALE GENOMIC DNA]</scope>
    <source>
        <strain evidence="2">LZ3.2</strain>
        <tissue evidence="2">Leaf</tissue>
    </source>
</reference>
<keyword evidence="1" id="KW-0175">Coiled coil</keyword>
<dbReference type="OrthoDB" id="6270329at2759"/>
<proteinExistence type="predicted"/>
<dbReference type="AlphaFoldDB" id="A0A9J5Z0J5"/>
<dbReference type="PANTHER" id="PTHR46373">
    <property type="entry name" value="PROTEIN RKD4"/>
    <property type="match status" value="1"/>
</dbReference>
<organism evidence="2 3">
    <name type="scientific">Solanum commersonii</name>
    <name type="common">Commerson's wild potato</name>
    <name type="synonym">Commerson's nightshade</name>
    <dbReference type="NCBI Taxonomy" id="4109"/>
    <lineage>
        <taxon>Eukaryota</taxon>
        <taxon>Viridiplantae</taxon>
        <taxon>Streptophyta</taxon>
        <taxon>Embryophyta</taxon>
        <taxon>Tracheophyta</taxon>
        <taxon>Spermatophyta</taxon>
        <taxon>Magnoliopsida</taxon>
        <taxon>eudicotyledons</taxon>
        <taxon>Gunneridae</taxon>
        <taxon>Pentapetalae</taxon>
        <taxon>asterids</taxon>
        <taxon>lamiids</taxon>
        <taxon>Solanales</taxon>
        <taxon>Solanaceae</taxon>
        <taxon>Solanoideae</taxon>
        <taxon>Solaneae</taxon>
        <taxon>Solanum</taxon>
    </lineage>
</organism>
<name>A0A9J5Z0J5_SOLCO</name>
<dbReference type="Proteomes" id="UP000824120">
    <property type="component" value="Chromosome 5"/>
</dbReference>
<evidence type="ECO:0000256" key="1">
    <source>
        <dbReference type="SAM" id="Coils"/>
    </source>
</evidence>
<evidence type="ECO:0000313" key="3">
    <source>
        <dbReference type="Proteomes" id="UP000824120"/>
    </source>
</evidence>
<sequence>MRGEFSLPWDRYRNLKTIRWPHRKFTSLQILINNIKELEKGVGNRIEEKLKDVIKVLEKEKKKLKEILDMELEKKTKRLRQTCFKANYKRRRLMPSSIPH</sequence>
<dbReference type="InterPro" id="IPR044607">
    <property type="entry name" value="RKD-like"/>
</dbReference>
<comment type="caution">
    <text evidence="2">The sequence shown here is derived from an EMBL/GenBank/DDBJ whole genome shotgun (WGS) entry which is preliminary data.</text>
</comment>
<accession>A0A9J5Z0J5</accession>
<evidence type="ECO:0000313" key="2">
    <source>
        <dbReference type="EMBL" id="KAG5605455.1"/>
    </source>
</evidence>
<dbReference type="GO" id="GO:0003700">
    <property type="term" value="F:DNA-binding transcription factor activity"/>
    <property type="evidence" value="ECO:0007669"/>
    <property type="project" value="InterPro"/>
</dbReference>
<protein>
    <submittedName>
        <fullName evidence="2">Uncharacterized protein</fullName>
    </submittedName>
</protein>
<dbReference type="EMBL" id="JACXVP010000005">
    <property type="protein sequence ID" value="KAG5605455.1"/>
    <property type="molecule type" value="Genomic_DNA"/>
</dbReference>
<dbReference type="PANTHER" id="PTHR46373:SF20">
    <property type="entry name" value="PROTEIN RKD1"/>
    <property type="match status" value="1"/>
</dbReference>
<keyword evidence="3" id="KW-1185">Reference proteome</keyword>